<dbReference type="HOGENOM" id="CLU_016043_11_1_9"/>
<dbReference type="PROSITE" id="PS50911">
    <property type="entry name" value="CHAP"/>
    <property type="match status" value="1"/>
</dbReference>
<dbReference type="Proteomes" id="UP000003455">
    <property type="component" value="Chromosome"/>
</dbReference>
<feature type="compositionally biased region" description="Polar residues" evidence="1">
    <location>
        <begin position="86"/>
        <end position="103"/>
    </location>
</feature>
<name>A0A0E1X9Y1_STAAU</name>
<dbReference type="SUPFAM" id="SSF54001">
    <property type="entry name" value="Cysteine proteinases"/>
    <property type="match status" value="1"/>
</dbReference>
<protein>
    <submittedName>
        <fullName evidence="4">CHAP domain protein</fullName>
    </submittedName>
</protein>
<dbReference type="Gene3D" id="3.90.1720.10">
    <property type="entry name" value="endopeptidase domain like (from Nostoc punctiforme)"/>
    <property type="match status" value="1"/>
</dbReference>
<keyword evidence="2" id="KW-0732">Signal</keyword>
<dbReference type="AlphaFoldDB" id="A0A0E1X9Y1"/>
<sequence length="300" mass="33377">MVIMKKTILLTMTTLTLFSMSPNSAQAYTNDSKTLEEAKKAHPNAQFKVNKDTGAYTYTYDKSNAPNNNHQNQSRTNDNHQHANQRDLNNNQYHSSLSGQYTHINDAIDSHTPPQTSPSNPLTPAIPNVEDNDDELNNAFSKDNKGLITGIDLDELYDELQIAEFNDKAKTADGKPLALGNGKIIDQPLITSKNNLYTAGQCTWYVFDKRAKDGHTISTFWGDAKNWEGQASSNGFKVDRHPTRGSILQTVNGPFGHVAYVEKVNIDGSILISEMNWIGEYIVSSRTISASEVSSYNYIH</sequence>
<evidence type="ECO:0000256" key="1">
    <source>
        <dbReference type="SAM" id="MobiDB-lite"/>
    </source>
</evidence>
<feature type="region of interest" description="Disordered" evidence="1">
    <location>
        <begin position="61"/>
        <end position="141"/>
    </location>
</feature>
<dbReference type="EMBL" id="ACJA02000001">
    <property type="protein sequence ID" value="EFH96199.1"/>
    <property type="molecule type" value="Genomic_DNA"/>
</dbReference>
<proteinExistence type="predicted"/>
<organism evidence="4">
    <name type="scientific">Staphylococcus aureus subsp. aureus MN8</name>
    <dbReference type="NCBI Taxonomy" id="548470"/>
    <lineage>
        <taxon>Bacteria</taxon>
        <taxon>Bacillati</taxon>
        <taxon>Bacillota</taxon>
        <taxon>Bacilli</taxon>
        <taxon>Bacillales</taxon>
        <taxon>Staphylococcaceae</taxon>
        <taxon>Staphylococcus</taxon>
    </lineage>
</organism>
<feature type="domain" description="Peptidase C51" evidence="3">
    <location>
        <begin position="177"/>
        <end position="300"/>
    </location>
</feature>
<evidence type="ECO:0000256" key="2">
    <source>
        <dbReference type="SAM" id="SignalP"/>
    </source>
</evidence>
<feature type="compositionally biased region" description="Polar residues" evidence="1">
    <location>
        <begin position="61"/>
        <end position="76"/>
    </location>
</feature>
<evidence type="ECO:0000313" key="4">
    <source>
        <dbReference type="EMBL" id="EFH96199.1"/>
    </source>
</evidence>
<feature type="chain" id="PRO_5002389353" evidence="2">
    <location>
        <begin position="28"/>
        <end position="300"/>
    </location>
</feature>
<evidence type="ECO:0000259" key="3">
    <source>
        <dbReference type="PROSITE" id="PS50911"/>
    </source>
</evidence>
<reference evidence="4" key="1">
    <citation type="submission" date="2010-05" db="EMBL/GenBank/DDBJ databases">
        <authorList>
            <person name="Muzny D."/>
            <person name="Qin X."/>
            <person name="Buhay C."/>
            <person name="Dugan-Rocha S."/>
            <person name="Ding Y."/>
            <person name="Chen G."/>
            <person name="Hawes A."/>
            <person name="Holder M."/>
            <person name="Jhangiani S."/>
            <person name="Johnson A."/>
            <person name="Khan Z."/>
            <person name="Li Z."/>
            <person name="Liu W."/>
            <person name="Liu X."/>
            <person name="Perez L."/>
            <person name="Shen H."/>
            <person name="Wang Q."/>
            <person name="Watt J."/>
            <person name="Xi L."/>
            <person name="Xin Y."/>
            <person name="Zhou J."/>
            <person name="Deng J."/>
            <person name="Jiang H."/>
            <person name="Liu Y."/>
            <person name="Qu J."/>
            <person name="Song X.-Z."/>
            <person name="Zhang L."/>
            <person name="Villasana D."/>
            <person name="Johnson A."/>
            <person name="Liu J."/>
            <person name="Liyanage D."/>
            <person name="Lorensuhewa L."/>
            <person name="Robinson T."/>
            <person name="Song A."/>
            <person name="Song B.-B."/>
            <person name="Dinh H."/>
            <person name="Thornton R."/>
            <person name="Coyle M."/>
            <person name="Francisco L."/>
            <person name="Jackson L."/>
            <person name="Javaid M."/>
            <person name="Korchina V."/>
            <person name="Kovar C."/>
            <person name="Mata R."/>
            <person name="Mathew T."/>
            <person name="Ngo R."/>
            <person name="Nguyen L."/>
            <person name="Nguyen N."/>
            <person name="Okwuonu G."/>
            <person name="Ongeri F."/>
            <person name="Pham C."/>
            <person name="Simmons D."/>
            <person name="Wilczek-Boney K."/>
            <person name="Hale W."/>
            <person name="Jakkamsetti A."/>
            <person name="Pham P."/>
            <person name="Ruth R."/>
            <person name="San Lucas F."/>
            <person name="Warren J."/>
            <person name="Zhang J."/>
            <person name="Zhao Z."/>
            <person name="Zhou C."/>
            <person name="Zhu D."/>
            <person name="Lee S."/>
            <person name="Bess C."/>
            <person name="Blankenburg K."/>
            <person name="Forbes L."/>
            <person name="Fu Q."/>
            <person name="Gubbala S."/>
            <person name="Hirani K."/>
            <person name="Jayaseelan J.C."/>
            <person name="Lara F."/>
            <person name="Munidasa M."/>
            <person name="Palculict T."/>
            <person name="Patil S."/>
            <person name="Pu L.-L."/>
            <person name="Saada N."/>
            <person name="Tang L."/>
            <person name="Weissenberger G."/>
            <person name="Zhu Y."/>
            <person name="Hemphill L."/>
            <person name="Shang Y."/>
            <person name="Youmans B."/>
            <person name="Ayvaz T."/>
            <person name="Ross M."/>
            <person name="Santibanez J."/>
            <person name="Aqrawi P."/>
            <person name="Gross S."/>
            <person name="Joshi V."/>
            <person name="Fowler G."/>
            <person name="Nazareth L."/>
            <person name="Reid J."/>
            <person name="Worley K."/>
            <person name="Petrosino J."/>
            <person name="Highlander S."/>
            <person name="Gibbs R."/>
        </authorList>
    </citation>
    <scope>NUCLEOTIDE SEQUENCE [LARGE SCALE GENOMIC DNA]</scope>
    <source>
        <strain evidence="4">MN8</strain>
    </source>
</reference>
<dbReference type="InterPro" id="IPR007921">
    <property type="entry name" value="CHAP_dom"/>
</dbReference>
<feature type="signal peptide" evidence="2">
    <location>
        <begin position="1"/>
        <end position="27"/>
    </location>
</feature>
<dbReference type="InterPro" id="IPR038765">
    <property type="entry name" value="Papain-like_cys_pep_sf"/>
</dbReference>
<accession>A0A0E1X9Y1</accession>
<dbReference type="Pfam" id="PF05257">
    <property type="entry name" value="CHAP"/>
    <property type="match status" value="1"/>
</dbReference>
<feature type="compositionally biased region" description="Polar residues" evidence="1">
    <location>
        <begin position="112"/>
        <end position="122"/>
    </location>
</feature>
<gene>
    <name evidence="4" type="ORF">HMPREF0769_10201</name>
</gene>
<comment type="caution">
    <text evidence="4">The sequence shown here is derived from an EMBL/GenBank/DDBJ whole genome shotgun (WGS) entry which is preliminary data.</text>
</comment>